<evidence type="ECO:0000256" key="4">
    <source>
        <dbReference type="ARBA" id="ARBA00022490"/>
    </source>
</evidence>
<feature type="region of interest" description="Disordered" evidence="14">
    <location>
        <begin position="1"/>
        <end position="52"/>
    </location>
</feature>
<dbReference type="Pfam" id="PF01025">
    <property type="entry name" value="GrpE"/>
    <property type="match status" value="1"/>
</dbReference>
<dbReference type="GO" id="GO:0000774">
    <property type="term" value="F:adenyl-nucleotide exchange factor activity"/>
    <property type="evidence" value="ECO:0007669"/>
    <property type="project" value="InterPro"/>
</dbReference>
<dbReference type="OrthoDB" id="9812586at2"/>
<accession>A0A3G1KT69</accession>
<dbReference type="InterPro" id="IPR013805">
    <property type="entry name" value="GrpE_CC"/>
</dbReference>
<reference evidence="15 16" key="1">
    <citation type="submission" date="2016-10" db="EMBL/GenBank/DDBJ databases">
        <title>Complete Genome Sequence of Peptococcaceae strain DCMF.</title>
        <authorList>
            <person name="Edwards R.J."/>
            <person name="Holland S.I."/>
            <person name="Deshpande N.P."/>
            <person name="Wong Y.K."/>
            <person name="Ertan H."/>
            <person name="Manefield M."/>
            <person name="Russell T.L."/>
            <person name="Lee M.J."/>
        </authorList>
    </citation>
    <scope>NUCLEOTIDE SEQUENCE [LARGE SCALE GENOMIC DNA]</scope>
    <source>
        <strain evidence="15 16">DCMF</strain>
    </source>
</reference>
<evidence type="ECO:0000256" key="3">
    <source>
        <dbReference type="ARBA" id="ARBA00011738"/>
    </source>
</evidence>
<evidence type="ECO:0000256" key="6">
    <source>
        <dbReference type="ARBA" id="ARBA00023186"/>
    </source>
</evidence>
<evidence type="ECO:0000256" key="7">
    <source>
        <dbReference type="ARBA" id="ARBA00053401"/>
    </source>
</evidence>
<dbReference type="Gene3D" id="2.30.22.10">
    <property type="entry name" value="Head domain of nucleotide exchange factor GrpE"/>
    <property type="match status" value="1"/>
</dbReference>
<dbReference type="PROSITE" id="PS01071">
    <property type="entry name" value="GRPE"/>
    <property type="match status" value="1"/>
</dbReference>
<evidence type="ECO:0000313" key="15">
    <source>
        <dbReference type="EMBL" id="ATW25355.1"/>
    </source>
</evidence>
<dbReference type="GO" id="GO:0051087">
    <property type="term" value="F:protein-folding chaperone binding"/>
    <property type="evidence" value="ECO:0007669"/>
    <property type="project" value="InterPro"/>
</dbReference>
<name>A0A3G1KT69_FORW1</name>
<gene>
    <name evidence="10" type="primary">grpE</name>
    <name evidence="15" type="ORF">DCMF_11765</name>
</gene>
<sequence length="203" mass="23136">MIESENMQENLNISGENIPDEAKANEGIAQETEPDDQGKEAEDTCAEGENSPYWQAQVEKLEAEKKELVNVMQRLQADFENFRRRTRLEKEDLLQYASESVITRLLPVLDNFERALTSAKDGGEVKSFLDGVEMIFRQLQQVLTNEGLEPVASLGCKFDPNCHEAVMQIEDEEQEKDTIVEELQKGYRLKGKLIRPSMVKVVK</sequence>
<dbReference type="InterPro" id="IPR009012">
    <property type="entry name" value="GrpE_head"/>
</dbReference>
<dbReference type="InterPro" id="IPR000740">
    <property type="entry name" value="GrpE"/>
</dbReference>
<evidence type="ECO:0000256" key="11">
    <source>
        <dbReference type="RuleBase" id="RU000639"/>
    </source>
</evidence>
<dbReference type="PRINTS" id="PR00773">
    <property type="entry name" value="GRPEPROTEIN"/>
</dbReference>
<dbReference type="GO" id="GO:0051082">
    <property type="term" value="F:unfolded protein binding"/>
    <property type="evidence" value="ECO:0007669"/>
    <property type="project" value="TreeGrafter"/>
</dbReference>
<dbReference type="RefSeq" id="WP_148134613.1">
    <property type="nucleotide sequence ID" value="NZ_CP017634.1"/>
</dbReference>
<dbReference type="PANTHER" id="PTHR21237">
    <property type="entry name" value="GRPE PROTEIN"/>
    <property type="match status" value="1"/>
</dbReference>
<comment type="function">
    <text evidence="7 10 11">Participates actively in the response to hyperosmotic and heat shock by preventing the aggregation of stress-denatured proteins, in association with DnaK and GrpE. It is the nucleotide exchange factor for DnaK and may function as a thermosensor. Unfolded proteins bind initially to DnaJ; upon interaction with the DnaJ-bound protein, DnaK hydrolyzes its bound ATP, resulting in the formation of a stable complex. GrpE releases ADP from DnaK; ATP binding to DnaK triggers the release of the substrate protein, thus completing the reaction cycle. Several rounds of ATP-dependent interactions between DnaJ, DnaK and GrpE are required for fully efficient folding.</text>
</comment>
<feature type="coiled-coil region" evidence="13">
    <location>
        <begin position="58"/>
        <end position="85"/>
    </location>
</feature>
<dbReference type="EMBL" id="CP017634">
    <property type="protein sequence ID" value="ATW25355.1"/>
    <property type="molecule type" value="Genomic_DNA"/>
</dbReference>
<feature type="compositionally biased region" description="Polar residues" evidence="14">
    <location>
        <begin position="1"/>
        <end position="15"/>
    </location>
</feature>
<dbReference type="Gene3D" id="3.90.20.20">
    <property type="match status" value="1"/>
</dbReference>
<evidence type="ECO:0000256" key="8">
    <source>
        <dbReference type="ARBA" id="ARBA00072274"/>
    </source>
</evidence>
<evidence type="ECO:0000256" key="10">
    <source>
        <dbReference type="HAMAP-Rule" id="MF_01151"/>
    </source>
</evidence>
<proteinExistence type="inferred from homology"/>
<dbReference type="NCBIfam" id="NF010738">
    <property type="entry name" value="PRK14140.1"/>
    <property type="match status" value="1"/>
</dbReference>
<comment type="subunit">
    <text evidence="3 10">Homodimer.</text>
</comment>
<dbReference type="PANTHER" id="PTHR21237:SF23">
    <property type="entry name" value="GRPE PROTEIN HOMOLOG, MITOCHONDRIAL"/>
    <property type="match status" value="1"/>
</dbReference>
<dbReference type="AlphaFoldDB" id="A0A3G1KT69"/>
<evidence type="ECO:0000256" key="12">
    <source>
        <dbReference type="RuleBase" id="RU004478"/>
    </source>
</evidence>
<dbReference type="GO" id="GO:0006457">
    <property type="term" value="P:protein folding"/>
    <property type="evidence" value="ECO:0007669"/>
    <property type="project" value="InterPro"/>
</dbReference>
<comment type="similarity">
    <text evidence="2 10 12">Belongs to the GrpE family.</text>
</comment>
<keyword evidence="6 10" id="KW-0143">Chaperone</keyword>
<keyword evidence="5 10" id="KW-0346">Stress response</keyword>
<dbReference type="SUPFAM" id="SSF58014">
    <property type="entry name" value="Coiled-coil domain of nucleotide exchange factor GrpE"/>
    <property type="match status" value="1"/>
</dbReference>
<keyword evidence="16" id="KW-1185">Reference proteome</keyword>
<evidence type="ECO:0000256" key="5">
    <source>
        <dbReference type="ARBA" id="ARBA00023016"/>
    </source>
</evidence>
<evidence type="ECO:0000256" key="9">
    <source>
        <dbReference type="ARBA" id="ARBA00076414"/>
    </source>
</evidence>
<keyword evidence="13" id="KW-0175">Coiled coil</keyword>
<dbReference type="HAMAP" id="MF_01151">
    <property type="entry name" value="GrpE"/>
    <property type="match status" value="1"/>
</dbReference>
<dbReference type="GO" id="GO:0042803">
    <property type="term" value="F:protein homodimerization activity"/>
    <property type="evidence" value="ECO:0007669"/>
    <property type="project" value="InterPro"/>
</dbReference>
<dbReference type="CDD" id="cd00446">
    <property type="entry name" value="GrpE"/>
    <property type="match status" value="1"/>
</dbReference>
<dbReference type="SUPFAM" id="SSF51064">
    <property type="entry name" value="Head domain of nucleotide exchange factor GrpE"/>
    <property type="match status" value="1"/>
</dbReference>
<evidence type="ECO:0000313" key="16">
    <source>
        <dbReference type="Proteomes" id="UP000323521"/>
    </source>
</evidence>
<evidence type="ECO:0000256" key="1">
    <source>
        <dbReference type="ARBA" id="ARBA00004496"/>
    </source>
</evidence>
<comment type="subcellular location">
    <subcellularLocation>
        <location evidence="1 10">Cytoplasm</location>
    </subcellularLocation>
</comment>
<evidence type="ECO:0000256" key="14">
    <source>
        <dbReference type="SAM" id="MobiDB-lite"/>
    </source>
</evidence>
<dbReference type="FunFam" id="2.30.22.10:FF:000001">
    <property type="entry name" value="Protein GrpE"/>
    <property type="match status" value="1"/>
</dbReference>
<protein>
    <recommendedName>
        <fullName evidence="8 10">Protein GrpE</fullName>
    </recommendedName>
    <alternativeName>
        <fullName evidence="9 10">HSP-70 cofactor</fullName>
    </alternativeName>
</protein>
<dbReference type="GO" id="GO:0005737">
    <property type="term" value="C:cytoplasm"/>
    <property type="evidence" value="ECO:0007669"/>
    <property type="project" value="UniProtKB-SubCell"/>
</dbReference>
<dbReference type="Proteomes" id="UP000323521">
    <property type="component" value="Chromosome"/>
</dbReference>
<evidence type="ECO:0000256" key="13">
    <source>
        <dbReference type="SAM" id="Coils"/>
    </source>
</evidence>
<keyword evidence="4 10" id="KW-0963">Cytoplasm</keyword>
<dbReference type="KEGG" id="fwa:DCMF_11765"/>
<evidence type="ECO:0000256" key="2">
    <source>
        <dbReference type="ARBA" id="ARBA00009054"/>
    </source>
</evidence>
<organism evidence="15 16">
    <name type="scientific">Formimonas warabiya</name>
    <dbReference type="NCBI Taxonomy" id="1761012"/>
    <lineage>
        <taxon>Bacteria</taxon>
        <taxon>Bacillati</taxon>
        <taxon>Bacillota</taxon>
        <taxon>Clostridia</taxon>
        <taxon>Eubacteriales</taxon>
        <taxon>Peptococcaceae</taxon>
        <taxon>Candidatus Formimonas</taxon>
    </lineage>
</organism>